<evidence type="ECO:0000256" key="5">
    <source>
        <dbReference type="SAM" id="Phobius"/>
    </source>
</evidence>
<keyword evidence="4 5" id="KW-0472">Membrane</keyword>
<feature type="transmembrane region" description="Helical" evidence="5">
    <location>
        <begin position="20"/>
        <end position="42"/>
    </location>
</feature>
<accession>A0A5E7FZ68</accession>
<feature type="transmembrane region" description="Helical" evidence="5">
    <location>
        <begin position="80"/>
        <end position="104"/>
    </location>
</feature>
<feature type="transmembrane region" description="Helical" evidence="5">
    <location>
        <begin position="290"/>
        <end position="313"/>
    </location>
</feature>
<evidence type="ECO:0000313" key="7">
    <source>
        <dbReference type="EMBL" id="VVO42253.1"/>
    </source>
</evidence>
<name>A0A5E7FZ68_PSEFL</name>
<comment type="subcellular location">
    <subcellularLocation>
        <location evidence="1">Membrane</location>
        <topology evidence="1">Multi-pass membrane protein</topology>
    </subcellularLocation>
</comment>
<dbReference type="PANTHER" id="PTHR37422:SF13">
    <property type="entry name" value="LIPOPOLYSACCHARIDE BIOSYNTHESIS PROTEIN PA4999-RELATED"/>
    <property type="match status" value="1"/>
</dbReference>
<reference evidence="7 8" key="1">
    <citation type="submission" date="2019-09" db="EMBL/GenBank/DDBJ databases">
        <authorList>
            <person name="Chandra G."/>
            <person name="Truman W A."/>
        </authorList>
    </citation>
    <scope>NUCLEOTIDE SEQUENCE [LARGE SCALE GENOMIC DNA]</scope>
    <source>
        <strain evidence="7">PS833</strain>
    </source>
</reference>
<feature type="transmembrane region" description="Helical" evidence="5">
    <location>
        <begin position="202"/>
        <end position="221"/>
    </location>
</feature>
<feature type="transmembrane region" description="Helical" evidence="5">
    <location>
        <begin position="48"/>
        <end position="68"/>
    </location>
</feature>
<keyword evidence="2 5" id="KW-0812">Transmembrane</keyword>
<protein>
    <recommendedName>
        <fullName evidence="6">O-antigen ligase-related domain-containing protein</fullName>
    </recommendedName>
</protein>
<dbReference type="EMBL" id="CABVHU010000023">
    <property type="protein sequence ID" value="VVO42253.1"/>
    <property type="molecule type" value="Genomic_DNA"/>
</dbReference>
<dbReference type="InterPro" id="IPR007016">
    <property type="entry name" value="O-antigen_ligase-rel_domated"/>
</dbReference>
<dbReference type="InterPro" id="IPR051533">
    <property type="entry name" value="WaaL-like"/>
</dbReference>
<organism evidence="7 8">
    <name type="scientific">Pseudomonas fluorescens</name>
    <dbReference type="NCBI Taxonomy" id="294"/>
    <lineage>
        <taxon>Bacteria</taxon>
        <taxon>Pseudomonadati</taxon>
        <taxon>Pseudomonadota</taxon>
        <taxon>Gammaproteobacteria</taxon>
        <taxon>Pseudomonadales</taxon>
        <taxon>Pseudomonadaceae</taxon>
        <taxon>Pseudomonas</taxon>
    </lineage>
</organism>
<gene>
    <name evidence="7" type="ORF">PS833_05976</name>
</gene>
<feature type="domain" description="O-antigen ligase-related" evidence="6">
    <location>
        <begin position="177"/>
        <end position="306"/>
    </location>
</feature>
<dbReference type="PANTHER" id="PTHR37422">
    <property type="entry name" value="TEICHURONIC ACID BIOSYNTHESIS PROTEIN TUAE"/>
    <property type="match status" value="1"/>
</dbReference>
<dbReference type="AlphaFoldDB" id="A0A5E7FZ68"/>
<evidence type="ECO:0000256" key="3">
    <source>
        <dbReference type="ARBA" id="ARBA00022989"/>
    </source>
</evidence>
<feature type="transmembrane region" description="Helical" evidence="5">
    <location>
        <begin position="346"/>
        <end position="364"/>
    </location>
</feature>
<evidence type="ECO:0000313" key="8">
    <source>
        <dbReference type="Proteomes" id="UP000409037"/>
    </source>
</evidence>
<evidence type="ECO:0000256" key="4">
    <source>
        <dbReference type="ARBA" id="ARBA00023136"/>
    </source>
</evidence>
<sequence>MVISAFFLIMLKRNFKLPKLGSISTLYYLFLLNAILVCLINIPNSKMLVSLIHTYYTLLLIPVLAYFSRNGTDLIRIFRNVFLITLPVVSLHTLIHAAFGILPFEQAWAADSWSSLYIGNVGEDRRFRPFATFEDPGYLSAYYIFGAFSLYLRPLKSILLNRCILTTTLALSFLPLKSSALIAFIISVAIAKSTSKIKQKSIPRILAFVTISLISISFTQVSTFNLSSIIKTDSVVMNERLSLGTLKARFLKYDEIFSKVKENPFGHGADFVSFANANTTVNFIDSDSQYLTILANFGVQGFLLYMVLILSLVKGISPKFPRDKLLIAIPLFWAIMSFTTEVLSNRFTFICIAFFVAALMNNNVRLRVSIPSNITSIENTKRAKICLSNQ</sequence>
<keyword evidence="3 5" id="KW-1133">Transmembrane helix</keyword>
<dbReference type="Pfam" id="PF04932">
    <property type="entry name" value="Wzy_C"/>
    <property type="match status" value="1"/>
</dbReference>
<feature type="transmembrane region" description="Helical" evidence="5">
    <location>
        <begin position="164"/>
        <end position="190"/>
    </location>
</feature>
<dbReference type="Proteomes" id="UP000409037">
    <property type="component" value="Unassembled WGS sequence"/>
</dbReference>
<evidence type="ECO:0000256" key="1">
    <source>
        <dbReference type="ARBA" id="ARBA00004141"/>
    </source>
</evidence>
<proteinExistence type="predicted"/>
<evidence type="ECO:0000256" key="2">
    <source>
        <dbReference type="ARBA" id="ARBA00022692"/>
    </source>
</evidence>
<evidence type="ECO:0000259" key="6">
    <source>
        <dbReference type="Pfam" id="PF04932"/>
    </source>
</evidence>
<dbReference type="GO" id="GO:0016020">
    <property type="term" value="C:membrane"/>
    <property type="evidence" value="ECO:0007669"/>
    <property type="project" value="UniProtKB-SubCell"/>
</dbReference>